<comment type="caution">
    <text evidence="2">The sequence shown here is derived from an EMBL/GenBank/DDBJ whole genome shotgun (WGS) entry which is preliminary data.</text>
</comment>
<keyword evidence="1" id="KW-0472">Membrane</keyword>
<dbReference type="Proteomes" id="UP001529421">
    <property type="component" value="Unassembled WGS sequence"/>
</dbReference>
<keyword evidence="3" id="KW-1185">Reference proteome</keyword>
<evidence type="ECO:0000313" key="2">
    <source>
        <dbReference type="EMBL" id="MDM8274874.1"/>
    </source>
</evidence>
<gene>
    <name evidence="2" type="ORF">QUW28_05090</name>
</gene>
<evidence type="ECO:0008006" key="4">
    <source>
        <dbReference type="Google" id="ProtNLM"/>
    </source>
</evidence>
<keyword evidence="1" id="KW-0812">Transmembrane</keyword>
<name>A0ABT7VAG1_9ACTN</name>
<sequence length="81" mass="8245">MSKASSGKTVEHAGGVSSCAAFEELAQGTVEYALTLFALMAIITTLALLWHAGEDGVLARLVEDAASHALGGTGPLDIALF</sequence>
<dbReference type="RefSeq" id="WP_239462468.1">
    <property type="nucleotide sequence ID" value="NZ_JACJKQ010000017.1"/>
</dbReference>
<protein>
    <recommendedName>
        <fullName evidence="4">Flp family type IVb pilin</fullName>
    </recommendedName>
</protein>
<accession>A0ABT7VAG1</accession>
<evidence type="ECO:0000256" key="1">
    <source>
        <dbReference type="SAM" id="Phobius"/>
    </source>
</evidence>
<dbReference type="EMBL" id="JAUDDZ010000005">
    <property type="protein sequence ID" value="MDM8274874.1"/>
    <property type="molecule type" value="Genomic_DNA"/>
</dbReference>
<feature type="transmembrane region" description="Helical" evidence="1">
    <location>
        <begin position="32"/>
        <end position="50"/>
    </location>
</feature>
<reference evidence="3" key="1">
    <citation type="submission" date="2023-06" db="EMBL/GenBank/DDBJ databases">
        <title>Identification and characterization of horizontal gene transfer across gut microbiota members of farm animals based on homology search.</title>
        <authorList>
            <person name="Zeman M."/>
            <person name="Kubasova T."/>
            <person name="Jahodarova E."/>
            <person name="Nykrynova M."/>
            <person name="Rychlik I."/>
        </authorList>
    </citation>
    <scope>NUCLEOTIDE SEQUENCE [LARGE SCALE GENOMIC DNA]</scope>
    <source>
        <strain evidence="3">154_Feed</strain>
    </source>
</reference>
<keyword evidence="1" id="KW-1133">Transmembrane helix</keyword>
<evidence type="ECO:0000313" key="3">
    <source>
        <dbReference type="Proteomes" id="UP001529421"/>
    </source>
</evidence>
<organism evidence="2 3">
    <name type="scientific">Enorma phocaeensis</name>
    <dbReference type="NCBI Taxonomy" id="1871019"/>
    <lineage>
        <taxon>Bacteria</taxon>
        <taxon>Bacillati</taxon>
        <taxon>Actinomycetota</taxon>
        <taxon>Coriobacteriia</taxon>
        <taxon>Coriobacteriales</taxon>
        <taxon>Coriobacteriaceae</taxon>
        <taxon>Enorma</taxon>
    </lineage>
</organism>
<proteinExistence type="predicted"/>